<dbReference type="InterPro" id="IPR006553">
    <property type="entry name" value="Leu-rich_rpt_Cys-con_subtyp"/>
</dbReference>
<dbReference type="EMBL" id="CACTIH010007400">
    <property type="protein sequence ID" value="CAA3012407.1"/>
    <property type="molecule type" value="Genomic_DNA"/>
</dbReference>
<dbReference type="Pfam" id="PF25372">
    <property type="entry name" value="DUF7885"/>
    <property type="match status" value="1"/>
</dbReference>
<organism evidence="3 4">
    <name type="scientific">Olea europaea subsp. europaea</name>
    <dbReference type="NCBI Taxonomy" id="158383"/>
    <lineage>
        <taxon>Eukaryota</taxon>
        <taxon>Viridiplantae</taxon>
        <taxon>Streptophyta</taxon>
        <taxon>Embryophyta</taxon>
        <taxon>Tracheophyta</taxon>
        <taxon>Spermatophyta</taxon>
        <taxon>Magnoliopsida</taxon>
        <taxon>eudicotyledons</taxon>
        <taxon>Gunneridae</taxon>
        <taxon>Pentapetalae</taxon>
        <taxon>asterids</taxon>
        <taxon>lamiids</taxon>
        <taxon>Lamiales</taxon>
        <taxon>Oleaceae</taxon>
        <taxon>Oleeae</taxon>
        <taxon>Olea</taxon>
    </lineage>
</organism>
<name>A0A8S0U785_OLEEU</name>
<accession>A0A8S0U785</accession>
<proteinExistence type="predicted"/>
<comment type="caution">
    <text evidence="3">The sequence shown here is derived from an EMBL/GenBank/DDBJ whole genome shotgun (WGS) entry which is preliminary data.</text>
</comment>
<reference evidence="3 4" key="1">
    <citation type="submission" date="2019-12" db="EMBL/GenBank/DDBJ databases">
        <authorList>
            <person name="Alioto T."/>
            <person name="Alioto T."/>
            <person name="Gomez Garrido J."/>
        </authorList>
    </citation>
    <scope>NUCLEOTIDE SEQUENCE [LARGE SCALE GENOMIC DNA]</scope>
</reference>
<dbReference type="AlphaFoldDB" id="A0A8S0U785"/>
<dbReference type="Gene3D" id="3.80.10.10">
    <property type="entry name" value="Ribonuclease Inhibitor"/>
    <property type="match status" value="3"/>
</dbReference>
<dbReference type="SMART" id="SM00367">
    <property type="entry name" value="LRR_CC"/>
    <property type="match status" value="8"/>
</dbReference>
<dbReference type="SUPFAM" id="SSF52047">
    <property type="entry name" value="RNI-like"/>
    <property type="match status" value="1"/>
</dbReference>
<dbReference type="InterPro" id="IPR032675">
    <property type="entry name" value="LRR_dom_sf"/>
</dbReference>
<feature type="region of interest" description="Disordered" evidence="1">
    <location>
        <begin position="1"/>
        <end position="30"/>
    </location>
</feature>
<gene>
    <name evidence="3" type="ORF">OLEA9_A041615</name>
</gene>
<protein>
    <recommendedName>
        <fullName evidence="2">F-box/LRR-repeat protein 15-like leucin rich repeat domain-containing protein</fullName>
    </recommendedName>
</protein>
<dbReference type="OrthoDB" id="10257471at2759"/>
<dbReference type="Proteomes" id="UP000594638">
    <property type="component" value="Unassembled WGS sequence"/>
</dbReference>
<dbReference type="PANTHER" id="PTHR13318">
    <property type="entry name" value="PARTNER OF PAIRED, ISOFORM B-RELATED"/>
    <property type="match status" value="1"/>
</dbReference>
<dbReference type="PANTHER" id="PTHR13318:SF101">
    <property type="entry name" value="F-BOX_LRR PROTEIN"/>
    <property type="match status" value="1"/>
</dbReference>
<dbReference type="Gramene" id="OE9A041615T1">
    <property type="protein sequence ID" value="OE9A041615C1"/>
    <property type="gene ID" value="OE9A041615"/>
</dbReference>
<evidence type="ECO:0000313" key="3">
    <source>
        <dbReference type="EMBL" id="CAA3012407.1"/>
    </source>
</evidence>
<keyword evidence="4" id="KW-1185">Reference proteome</keyword>
<feature type="compositionally biased region" description="Basic residues" evidence="1">
    <location>
        <begin position="1"/>
        <end position="21"/>
    </location>
</feature>
<sequence>MKRQGKNCQGTRRKSGLKRSRLFKEDRGKSKQIEVRVQNKRQGSRPFVPSLLDLSLRVLAENAEGIVSLELVPDLLKERLTILLCNMRKMDVHMLNLLLKPCPTVIRVKDCSWLTESQFRQTFGNCDTESLRVLQLDLCGQCMLDIVLTDTLARSFNSLPNLAIVSLRGACSLSDNGIKALVMSASALLSINLGYCTFLTFAAISSISHYLGSKLRELYIDGCQNIDAMLILPALRKFEHLEVLSVSGISTVSDQFISEVIHVCGRGIKELDLADCPELTDRSLEIIGSTCADLRSLNISNLRNLTDLGIEYLTSCCRSIQKLNLCNSGFSDEAIAAFLKTSGGSLMELVLKNVKKVGPNTAFSLAKYSRKLLSLDISWCRRITNKELRLIVDFCSLLKVLKIYGCSQISDEILNGHSNPFVRIIGLKLDPLFEPLSLIEPKEVFLRYSPLPEY</sequence>
<feature type="domain" description="F-box/LRR-repeat protein 15-like leucin rich repeat" evidence="2">
    <location>
        <begin position="289"/>
        <end position="415"/>
    </location>
</feature>
<dbReference type="InterPro" id="IPR057207">
    <property type="entry name" value="FBXL15_LRR"/>
</dbReference>
<dbReference type="GO" id="GO:0019005">
    <property type="term" value="C:SCF ubiquitin ligase complex"/>
    <property type="evidence" value="ECO:0007669"/>
    <property type="project" value="TreeGrafter"/>
</dbReference>
<dbReference type="GO" id="GO:0031146">
    <property type="term" value="P:SCF-dependent proteasomal ubiquitin-dependent protein catabolic process"/>
    <property type="evidence" value="ECO:0007669"/>
    <property type="project" value="TreeGrafter"/>
</dbReference>
<evidence type="ECO:0000313" key="4">
    <source>
        <dbReference type="Proteomes" id="UP000594638"/>
    </source>
</evidence>
<evidence type="ECO:0000256" key="1">
    <source>
        <dbReference type="SAM" id="MobiDB-lite"/>
    </source>
</evidence>
<evidence type="ECO:0000259" key="2">
    <source>
        <dbReference type="Pfam" id="PF25372"/>
    </source>
</evidence>